<sequence length="379" mass="41822">MNAPIFIADQGELAGLVHTLGTCDAIAVDTESNSLHAWRERVCLIQFSTPTADYLVDAIAIADLSSLASIFANPHQQKIFHAAEYDVTCLGRDYGFSFANLFDTMSAARTLGWPQVGLAAILETRFGVTLNKAHQKADWARRPLTPEQIDYARHDTHHLVALRDLQIDALKAAGCWEEAQEDFARLARLPAGAPAGVPDPVAFWRVKGAYDLTPPQAAILQAVHAFRESEAARQDRPPFKVMDEATLLALALHAPASLDDLRRLARMPPPQIQRYGRGLLQVIAGARTAAPVRPPVTEREPDEVRDRYDRLRLWRKKRAQARGVESDVILPKTTIRDLSRRPPTTVEDLAQIADFGPWRRATYGAEILALLAADAATPA</sequence>
<dbReference type="GO" id="GO:0033890">
    <property type="term" value="F:ribonuclease D activity"/>
    <property type="evidence" value="ECO:0007669"/>
    <property type="project" value="UniProtKB-EC"/>
</dbReference>
<dbReference type="RefSeq" id="WP_110172490.1">
    <property type="nucleotide sequence ID" value="NZ_CP015136.1"/>
</dbReference>
<dbReference type="InterPro" id="IPR010997">
    <property type="entry name" value="HRDC-like_sf"/>
</dbReference>
<name>A0A143PS12_LUTPR</name>
<dbReference type="SUPFAM" id="SSF47819">
    <property type="entry name" value="HRDC-like"/>
    <property type="match status" value="2"/>
</dbReference>
<dbReference type="Pfam" id="PF01612">
    <property type="entry name" value="DNA_pol_A_exo1"/>
    <property type="match status" value="1"/>
</dbReference>
<dbReference type="Proteomes" id="UP000076079">
    <property type="component" value="Chromosome"/>
</dbReference>
<dbReference type="GO" id="GO:0003676">
    <property type="term" value="F:nucleic acid binding"/>
    <property type="evidence" value="ECO:0007669"/>
    <property type="project" value="InterPro"/>
</dbReference>
<dbReference type="KEGG" id="abac:LuPra_04133"/>
<dbReference type="Gene3D" id="3.30.420.10">
    <property type="entry name" value="Ribonuclease H-like superfamily/Ribonuclease H"/>
    <property type="match status" value="1"/>
</dbReference>
<keyword evidence="3" id="KW-1185">Reference proteome</keyword>
<dbReference type="InterPro" id="IPR044876">
    <property type="entry name" value="HRDC_dom_sf"/>
</dbReference>
<dbReference type="GO" id="GO:0008408">
    <property type="term" value="F:3'-5' exonuclease activity"/>
    <property type="evidence" value="ECO:0007669"/>
    <property type="project" value="InterPro"/>
</dbReference>
<dbReference type="AlphaFoldDB" id="A0A143PS12"/>
<keyword evidence="2" id="KW-0378">Hydrolase</keyword>
<dbReference type="EMBL" id="CP015136">
    <property type="protein sequence ID" value="AMY10890.1"/>
    <property type="molecule type" value="Genomic_DNA"/>
</dbReference>
<dbReference type="Pfam" id="PF00570">
    <property type="entry name" value="HRDC"/>
    <property type="match status" value="2"/>
</dbReference>
<evidence type="ECO:0000259" key="1">
    <source>
        <dbReference type="PROSITE" id="PS50967"/>
    </source>
</evidence>
<gene>
    <name evidence="2" type="primary">rnd</name>
    <name evidence="2" type="ORF">LuPra_04133</name>
</gene>
<protein>
    <submittedName>
        <fullName evidence="2">Ribonuclease D</fullName>
        <ecNumber evidence="2">3.1.13.5</ecNumber>
    </submittedName>
</protein>
<dbReference type="InterPro" id="IPR012337">
    <property type="entry name" value="RNaseH-like_sf"/>
</dbReference>
<dbReference type="InterPro" id="IPR002562">
    <property type="entry name" value="3'-5'_exonuclease_dom"/>
</dbReference>
<dbReference type="OrthoDB" id="144122at2"/>
<feature type="domain" description="HRDC" evidence="1">
    <location>
        <begin position="213"/>
        <end position="293"/>
    </location>
</feature>
<dbReference type="SMART" id="SM00341">
    <property type="entry name" value="HRDC"/>
    <property type="match status" value="2"/>
</dbReference>
<dbReference type="InterPro" id="IPR036397">
    <property type="entry name" value="RNaseH_sf"/>
</dbReference>
<dbReference type="InterPro" id="IPR002121">
    <property type="entry name" value="HRDC_dom"/>
</dbReference>
<evidence type="ECO:0000313" key="2">
    <source>
        <dbReference type="EMBL" id="AMY10890.1"/>
    </source>
</evidence>
<dbReference type="GO" id="GO:0000166">
    <property type="term" value="F:nucleotide binding"/>
    <property type="evidence" value="ECO:0007669"/>
    <property type="project" value="InterPro"/>
</dbReference>
<dbReference type="PROSITE" id="PS50967">
    <property type="entry name" value="HRDC"/>
    <property type="match status" value="2"/>
</dbReference>
<dbReference type="SUPFAM" id="SSF53098">
    <property type="entry name" value="Ribonuclease H-like"/>
    <property type="match status" value="1"/>
</dbReference>
<accession>A0A143PS12</accession>
<evidence type="ECO:0000313" key="3">
    <source>
        <dbReference type="Proteomes" id="UP000076079"/>
    </source>
</evidence>
<dbReference type="STRING" id="1855912.LuPra_04133"/>
<organism evidence="2 3">
    <name type="scientific">Luteitalea pratensis</name>
    <dbReference type="NCBI Taxonomy" id="1855912"/>
    <lineage>
        <taxon>Bacteria</taxon>
        <taxon>Pseudomonadati</taxon>
        <taxon>Acidobacteriota</taxon>
        <taxon>Vicinamibacteria</taxon>
        <taxon>Vicinamibacterales</taxon>
        <taxon>Vicinamibacteraceae</taxon>
        <taxon>Luteitalea</taxon>
    </lineage>
</organism>
<feature type="domain" description="HRDC" evidence="1">
    <location>
        <begin position="301"/>
        <end position="379"/>
    </location>
</feature>
<dbReference type="EC" id="3.1.13.5" evidence="2"/>
<reference evidence="2 3" key="1">
    <citation type="journal article" date="2016" name="Genome Announc.">
        <title>First Complete Genome Sequence of a Subdivision 6 Acidobacterium Strain.</title>
        <authorList>
            <person name="Huang S."/>
            <person name="Vieira S."/>
            <person name="Bunk B."/>
            <person name="Riedel T."/>
            <person name="Sproer C."/>
            <person name="Overmann J."/>
        </authorList>
    </citation>
    <scope>NUCLEOTIDE SEQUENCE [LARGE SCALE GENOMIC DNA]</scope>
    <source>
        <strain evidence="3">DSM 100886 HEG_-6_39</strain>
    </source>
</reference>
<dbReference type="CDD" id="cd06142">
    <property type="entry name" value="RNaseD_exo"/>
    <property type="match status" value="1"/>
</dbReference>
<dbReference type="GO" id="GO:0006139">
    <property type="term" value="P:nucleobase-containing compound metabolic process"/>
    <property type="evidence" value="ECO:0007669"/>
    <property type="project" value="InterPro"/>
</dbReference>
<dbReference type="PANTHER" id="PTHR47649:SF1">
    <property type="entry name" value="RIBONUCLEASE D"/>
    <property type="match status" value="1"/>
</dbReference>
<dbReference type="Gene3D" id="1.10.150.80">
    <property type="entry name" value="HRDC domain"/>
    <property type="match status" value="2"/>
</dbReference>
<dbReference type="PANTHER" id="PTHR47649">
    <property type="entry name" value="RIBONUCLEASE D"/>
    <property type="match status" value="1"/>
</dbReference>
<dbReference type="InterPro" id="IPR051086">
    <property type="entry name" value="RNase_D-like"/>
</dbReference>
<dbReference type="SMART" id="SM00474">
    <property type="entry name" value="35EXOc"/>
    <property type="match status" value="1"/>
</dbReference>
<reference evidence="3" key="2">
    <citation type="submission" date="2016-04" db="EMBL/GenBank/DDBJ databases">
        <title>First Complete Genome Sequence of a Subdivision 6 Acidobacterium.</title>
        <authorList>
            <person name="Huang S."/>
            <person name="Vieira S."/>
            <person name="Bunk B."/>
            <person name="Riedel T."/>
            <person name="Sproeer C."/>
            <person name="Overmann J."/>
        </authorList>
    </citation>
    <scope>NUCLEOTIDE SEQUENCE [LARGE SCALE GENOMIC DNA]</scope>
    <source>
        <strain evidence="3">DSM 100886 HEG_-6_39</strain>
    </source>
</reference>
<proteinExistence type="predicted"/>